<dbReference type="SUPFAM" id="SSF51419">
    <property type="entry name" value="PLP-binding barrel"/>
    <property type="match status" value="1"/>
</dbReference>
<dbReference type="OrthoDB" id="9813814at2"/>
<dbReference type="AlphaFoldDB" id="A0A3M7TWJ0"/>
<proteinExistence type="inferred from homology"/>
<feature type="active site" description="Proton acceptor; specific for D-alanine" evidence="4">
    <location>
        <position position="39"/>
    </location>
</feature>
<dbReference type="InterPro" id="IPR001608">
    <property type="entry name" value="Ala_racemase_N"/>
</dbReference>
<dbReference type="EMBL" id="RHIB01000001">
    <property type="protein sequence ID" value="RNA69987.1"/>
    <property type="molecule type" value="Genomic_DNA"/>
</dbReference>
<name>A0A3M7TWJ0_9BACI</name>
<keyword evidence="2 4" id="KW-0663">Pyridoxal phosphate</keyword>
<organism evidence="8 9">
    <name type="scientific">Alteribacter keqinensis</name>
    <dbReference type="NCBI Taxonomy" id="2483800"/>
    <lineage>
        <taxon>Bacteria</taxon>
        <taxon>Bacillati</taxon>
        <taxon>Bacillota</taxon>
        <taxon>Bacilli</taxon>
        <taxon>Bacillales</taxon>
        <taxon>Bacillaceae</taxon>
        <taxon>Alteribacter</taxon>
    </lineage>
</organism>
<feature type="modified residue" description="N6-(pyridoxal phosphate)lysine" evidence="4 5">
    <location>
        <position position="39"/>
    </location>
</feature>
<sequence length="394" mass="42524">MTFSYRPTWAEVDLDAICENTQIFKARLQPQTKLMAVVKADGYGHGAVEIAREALDSGADCLGVAFLDEALVLRNAQINAPILVLGYTTGESVGTAIENDITLTVFTEDVIDSIIRETNVRKKNASVHLKVDTGMSRIGVTSPSSAVHLAKKITNSTYVSLEGIFTHFSSGDTKDPSFTTRQFEAFQTTVHTVSDNGISIPVKHCCNSAATIQYPHMHLDMVRVGISLYGLLPSPEVAPVPLKEALSLKTKIAHVKETAPGSFISYGCTHKTKTKSSIATLPIGYADGFSRLLSNGAEVFIHNTRAPVAGRVCMDQTMIDITHIPAASIGDTVTLFGPESVSVNEVSYHMGTINYEVVCLIGKRVPRVYLKSGRAIKRTGILPDNRICSQPSPG</sequence>
<evidence type="ECO:0000313" key="8">
    <source>
        <dbReference type="EMBL" id="RNA69987.1"/>
    </source>
</evidence>
<dbReference type="PROSITE" id="PS00395">
    <property type="entry name" value="ALANINE_RACEMASE"/>
    <property type="match status" value="1"/>
</dbReference>
<gene>
    <name evidence="8" type="primary">alr</name>
    <name evidence="8" type="ORF">EBO34_08665</name>
</gene>
<evidence type="ECO:0000256" key="1">
    <source>
        <dbReference type="ARBA" id="ARBA00001933"/>
    </source>
</evidence>
<dbReference type="InterPro" id="IPR020622">
    <property type="entry name" value="Ala_racemase_pyridoxalP-BS"/>
</dbReference>
<dbReference type="SMART" id="SM01005">
    <property type="entry name" value="Ala_racemase_C"/>
    <property type="match status" value="1"/>
</dbReference>
<dbReference type="RefSeq" id="WP_122897499.1">
    <property type="nucleotide sequence ID" value="NZ_RHIB01000001.1"/>
</dbReference>
<dbReference type="GO" id="GO:0009252">
    <property type="term" value="P:peptidoglycan biosynthetic process"/>
    <property type="evidence" value="ECO:0007669"/>
    <property type="project" value="TreeGrafter"/>
</dbReference>
<accession>A0A3M7TWJ0</accession>
<evidence type="ECO:0000256" key="5">
    <source>
        <dbReference type="PIRSR" id="PIRSR600821-50"/>
    </source>
</evidence>
<comment type="catalytic activity">
    <reaction evidence="4">
        <text>L-alanine = D-alanine</text>
        <dbReference type="Rhea" id="RHEA:20249"/>
        <dbReference type="ChEBI" id="CHEBI:57416"/>
        <dbReference type="ChEBI" id="CHEBI:57972"/>
        <dbReference type="EC" id="5.1.1.1"/>
    </reaction>
</comment>
<dbReference type="GO" id="GO:0008784">
    <property type="term" value="F:alanine racemase activity"/>
    <property type="evidence" value="ECO:0007669"/>
    <property type="project" value="UniProtKB-UniRule"/>
</dbReference>
<dbReference type="GO" id="GO:0030170">
    <property type="term" value="F:pyridoxal phosphate binding"/>
    <property type="evidence" value="ECO:0007669"/>
    <property type="project" value="UniProtKB-UniRule"/>
</dbReference>
<dbReference type="Proteomes" id="UP000278746">
    <property type="component" value="Unassembled WGS sequence"/>
</dbReference>
<keyword evidence="9" id="KW-1185">Reference proteome</keyword>
<evidence type="ECO:0000256" key="6">
    <source>
        <dbReference type="PIRSR" id="PIRSR600821-52"/>
    </source>
</evidence>
<dbReference type="PANTHER" id="PTHR30511">
    <property type="entry name" value="ALANINE RACEMASE"/>
    <property type="match status" value="1"/>
</dbReference>
<dbReference type="FunFam" id="3.20.20.10:FF:000002">
    <property type="entry name" value="Alanine racemase"/>
    <property type="match status" value="1"/>
</dbReference>
<dbReference type="EC" id="5.1.1.1" evidence="4"/>
<dbReference type="PANTHER" id="PTHR30511:SF0">
    <property type="entry name" value="ALANINE RACEMASE, CATABOLIC-RELATED"/>
    <property type="match status" value="1"/>
</dbReference>
<keyword evidence="3 4" id="KW-0413">Isomerase</keyword>
<dbReference type="InterPro" id="IPR029066">
    <property type="entry name" value="PLP-binding_barrel"/>
</dbReference>
<protein>
    <recommendedName>
        <fullName evidence="4">Alanine racemase</fullName>
        <ecNumber evidence="4">5.1.1.1</ecNumber>
    </recommendedName>
</protein>
<evidence type="ECO:0000256" key="3">
    <source>
        <dbReference type="ARBA" id="ARBA00023235"/>
    </source>
</evidence>
<evidence type="ECO:0000256" key="2">
    <source>
        <dbReference type="ARBA" id="ARBA00022898"/>
    </source>
</evidence>
<evidence type="ECO:0000313" key="9">
    <source>
        <dbReference type="Proteomes" id="UP000278746"/>
    </source>
</evidence>
<comment type="caution">
    <text evidence="8">The sequence shown here is derived from an EMBL/GenBank/DDBJ whole genome shotgun (WGS) entry which is preliminary data.</text>
</comment>
<evidence type="ECO:0000256" key="4">
    <source>
        <dbReference type="HAMAP-Rule" id="MF_01201"/>
    </source>
</evidence>
<evidence type="ECO:0000259" key="7">
    <source>
        <dbReference type="SMART" id="SM01005"/>
    </source>
</evidence>
<dbReference type="Pfam" id="PF00842">
    <property type="entry name" value="Ala_racemase_C"/>
    <property type="match status" value="1"/>
</dbReference>
<dbReference type="GO" id="GO:0005829">
    <property type="term" value="C:cytosol"/>
    <property type="evidence" value="ECO:0007669"/>
    <property type="project" value="TreeGrafter"/>
</dbReference>
<dbReference type="PRINTS" id="PR00992">
    <property type="entry name" value="ALARACEMASE"/>
</dbReference>
<feature type="active site" description="Proton acceptor; specific for L-alanine" evidence="4">
    <location>
        <position position="266"/>
    </location>
</feature>
<feature type="binding site" evidence="4 6">
    <location>
        <position position="137"/>
    </location>
    <ligand>
        <name>substrate</name>
    </ligand>
</feature>
<dbReference type="InterPro" id="IPR000821">
    <property type="entry name" value="Ala_racemase"/>
</dbReference>
<dbReference type="NCBIfam" id="TIGR00492">
    <property type="entry name" value="alr"/>
    <property type="match status" value="1"/>
</dbReference>
<comment type="function">
    <text evidence="4">Catalyzes the interconversion of L-alanine and D-alanine. May also act on other amino acids.</text>
</comment>
<dbReference type="InterPro" id="IPR011079">
    <property type="entry name" value="Ala_racemase_C"/>
</dbReference>
<dbReference type="InterPro" id="IPR009006">
    <property type="entry name" value="Ala_racemase/Decarboxylase_C"/>
</dbReference>
<comment type="pathway">
    <text evidence="4">Amino-acid biosynthesis; D-alanine biosynthesis; D-alanine from L-alanine: step 1/1.</text>
</comment>
<comment type="cofactor">
    <cofactor evidence="1 4 5">
        <name>pyridoxal 5'-phosphate</name>
        <dbReference type="ChEBI" id="CHEBI:597326"/>
    </cofactor>
</comment>
<dbReference type="HAMAP" id="MF_01201">
    <property type="entry name" value="Ala_racemase"/>
    <property type="match status" value="1"/>
</dbReference>
<dbReference type="Gene3D" id="3.20.20.10">
    <property type="entry name" value="Alanine racemase"/>
    <property type="match status" value="1"/>
</dbReference>
<feature type="binding site" evidence="4 6">
    <location>
        <position position="314"/>
    </location>
    <ligand>
        <name>substrate</name>
    </ligand>
</feature>
<reference evidence="8 9" key="1">
    <citation type="submission" date="2018-10" db="EMBL/GenBank/DDBJ databases">
        <title>Bacillus Keqinensis sp. nov., a moderately halophilic bacterium isolated from a saline-alkaline lake.</title>
        <authorList>
            <person name="Wang H."/>
        </authorList>
    </citation>
    <scope>NUCLEOTIDE SEQUENCE [LARGE SCALE GENOMIC DNA]</scope>
    <source>
        <strain evidence="8 9">KQ-3</strain>
    </source>
</reference>
<dbReference type="UniPathway" id="UPA00042">
    <property type="reaction ID" value="UER00497"/>
</dbReference>
<dbReference type="CDD" id="cd00430">
    <property type="entry name" value="PLPDE_III_AR"/>
    <property type="match status" value="1"/>
</dbReference>
<dbReference type="GO" id="GO:0030632">
    <property type="term" value="P:D-alanine biosynthetic process"/>
    <property type="evidence" value="ECO:0007669"/>
    <property type="project" value="UniProtKB-UniRule"/>
</dbReference>
<dbReference type="Gene3D" id="2.40.37.10">
    <property type="entry name" value="Lyase, Ornithine Decarboxylase, Chain A, domain 1"/>
    <property type="match status" value="1"/>
</dbReference>
<dbReference type="SUPFAM" id="SSF50621">
    <property type="entry name" value="Alanine racemase C-terminal domain-like"/>
    <property type="match status" value="1"/>
</dbReference>
<comment type="similarity">
    <text evidence="4">Belongs to the alanine racemase family.</text>
</comment>
<dbReference type="Pfam" id="PF01168">
    <property type="entry name" value="Ala_racemase_N"/>
    <property type="match status" value="1"/>
</dbReference>
<feature type="domain" description="Alanine racemase C-terminal" evidence="7">
    <location>
        <begin position="245"/>
        <end position="370"/>
    </location>
</feature>